<feature type="compositionally biased region" description="Basic and acidic residues" evidence="8">
    <location>
        <begin position="1019"/>
        <end position="1040"/>
    </location>
</feature>
<dbReference type="GO" id="GO:0006513">
    <property type="term" value="P:protein monoubiquitination"/>
    <property type="evidence" value="ECO:0007669"/>
    <property type="project" value="TreeGrafter"/>
</dbReference>
<feature type="compositionally biased region" description="Acidic residues" evidence="8">
    <location>
        <begin position="649"/>
        <end position="670"/>
    </location>
</feature>
<feature type="domain" description="B box-type" evidence="10">
    <location>
        <begin position="111"/>
        <end position="151"/>
    </location>
</feature>
<dbReference type="GO" id="GO:0016235">
    <property type="term" value="C:aggresome"/>
    <property type="evidence" value="ECO:0007669"/>
    <property type="project" value="TreeGrafter"/>
</dbReference>
<feature type="domain" description="RING-type" evidence="9">
    <location>
        <begin position="34"/>
        <end position="74"/>
    </location>
</feature>
<feature type="coiled-coil region" evidence="7">
    <location>
        <begin position="220"/>
        <end position="250"/>
    </location>
</feature>
<organism evidence="12">
    <name type="scientific">Culex pipiens</name>
    <name type="common">House mosquito</name>
    <dbReference type="NCBI Taxonomy" id="7175"/>
    <lineage>
        <taxon>Eukaryota</taxon>
        <taxon>Metazoa</taxon>
        <taxon>Ecdysozoa</taxon>
        <taxon>Arthropoda</taxon>
        <taxon>Hexapoda</taxon>
        <taxon>Insecta</taxon>
        <taxon>Pterygota</taxon>
        <taxon>Neoptera</taxon>
        <taxon>Endopterygota</taxon>
        <taxon>Diptera</taxon>
        <taxon>Nematocera</taxon>
        <taxon>Culicoidea</taxon>
        <taxon>Culicidae</taxon>
        <taxon>Culicinae</taxon>
        <taxon>Culicini</taxon>
        <taxon>Culex</taxon>
        <taxon>Culex</taxon>
    </lineage>
</organism>
<dbReference type="SMART" id="SM00061">
    <property type="entry name" value="MATH"/>
    <property type="match status" value="1"/>
</dbReference>
<evidence type="ECO:0000259" key="10">
    <source>
        <dbReference type="PROSITE" id="PS50119"/>
    </source>
</evidence>
<keyword evidence="3" id="KW-0479">Metal-binding</keyword>
<dbReference type="PROSITE" id="PS50089">
    <property type="entry name" value="ZF_RING_2"/>
    <property type="match status" value="1"/>
</dbReference>
<dbReference type="Pfam" id="PF00643">
    <property type="entry name" value="zf-B_box"/>
    <property type="match status" value="1"/>
</dbReference>
<dbReference type="GO" id="GO:0008270">
    <property type="term" value="F:zinc ion binding"/>
    <property type="evidence" value="ECO:0007669"/>
    <property type="project" value="UniProtKB-KW"/>
</dbReference>
<evidence type="ECO:0000259" key="11">
    <source>
        <dbReference type="PROSITE" id="PS50144"/>
    </source>
</evidence>
<dbReference type="EMBL" id="HBUE01083233">
    <property type="protein sequence ID" value="CAG6478480.1"/>
    <property type="molecule type" value="Transcribed_RNA"/>
</dbReference>
<name>A0A8D8DDF2_CULPI</name>
<dbReference type="GO" id="GO:0005164">
    <property type="term" value="F:tumor necrosis factor receptor binding"/>
    <property type="evidence" value="ECO:0007669"/>
    <property type="project" value="TreeGrafter"/>
</dbReference>
<dbReference type="EMBL" id="HBUE01155789">
    <property type="protein sequence ID" value="CAG6507531.1"/>
    <property type="molecule type" value="Transcribed_RNA"/>
</dbReference>
<evidence type="ECO:0000259" key="9">
    <source>
        <dbReference type="PROSITE" id="PS50089"/>
    </source>
</evidence>
<keyword evidence="7" id="KW-0175">Coiled coil</keyword>
<dbReference type="CDD" id="cd03773">
    <property type="entry name" value="MATH_TRIM37"/>
    <property type="match status" value="1"/>
</dbReference>
<evidence type="ECO:0000313" key="12">
    <source>
        <dbReference type="EMBL" id="CAG6507531.1"/>
    </source>
</evidence>
<dbReference type="Pfam" id="PF22486">
    <property type="entry name" value="MATH_2"/>
    <property type="match status" value="1"/>
</dbReference>
<dbReference type="CDD" id="cd16619">
    <property type="entry name" value="mRING-HC-C4C4_TRIM37_C-VIII"/>
    <property type="match status" value="1"/>
</dbReference>
<feature type="coiled-coil region" evidence="7">
    <location>
        <begin position="159"/>
        <end position="186"/>
    </location>
</feature>
<dbReference type="SMART" id="SM00336">
    <property type="entry name" value="BBOX"/>
    <property type="match status" value="1"/>
</dbReference>
<evidence type="ECO:0000256" key="5">
    <source>
        <dbReference type="ARBA" id="ARBA00022833"/>
    </source>
</evidence>
<dbReference type="PANTHER" id="PTHR36754:SF2">
    <property type="entry name" value="E3 UBIQUITIN-PROTEIN LIGASE TRIM37"/>
    <property type="match status" value="1"/>
</dbReference>
<evidence type="ECO:0000256" key="4">
    <source>
        <dbReference type="ARBA" id="ARBA00022771"/>
    </source>
</evidence>
<dbReference type="SUPFAM" id="SSF49599">
    <property type="entry name" value="TRAF domain-like"/>
    <property type="match status" value="1"/>
</dbReference>
<protein>
    <submittedName>
        <fullName evidence="12">E3 ubiquitin-protein ligase TRIM37</fullName>
    </submittedName>
</protein>
<dbReference type="InterPro" id="IPR002083">
    <property type="entry name" value="MATH/TRAF_dom"/>
</dbReference>
<dbReference type="GO" id="GO:0005778">
    <property type="term" value="C:peroxisomal membrane"/>
    <property type="evidence" value="ECO:0007669"/>
    <property type="project" value="TreeGrafter"/>
</dbReference>
<dbReference type="EMBL" id="HBUE01260887">
    <property type="protein sequence ID" value="CAG6558878.1"/>
    <property type="molecule type" value="Transcribed_RNA"/>
</dbReference>
<dbReference type="Gene3D" id="3.30.160.60">
    <property type="entry name" value="Classic Zinc Finger"/>
    <property type="match status" value="1"/>
</dbReference>
<feature type="compositionally biased region" description="Low complexity" evidence="8">
    <location>
        <begin position="595"/>
        <end position="616"/>
    </location>
</feature>
<keyword evidence="2" id="KW-0963">Cytoplasm</keyword>
<dbReference type="GO" id="GO:0070842">
    <property type="term" value="P:aggresome assembly"/>
    <property type="evidence" value="ECO:0007669"/>
    <property type="project" value="TreeGrafter"/>
</dbReference>
<dbReference type="PANTHER" id="PTHR36754">
    <property type="entry name" value="E3 UBIQUITIN-PROTEIN LIGASE TRIM37"/>
    <property type="match status" value="1"/>
</dbReference>
<dbReference type="InterPro" id="IPR013083">
    <property type="entry name" value="Znf_RING/FYVE/PHD"/>
</dbReference>
<comment type="subcellular location">
    <subcellularLocation>
        <location evidence="1">Cytoplasm</location>
    </subcellularLocation>
</comment>
<dbReference type="InterPro" id="IPR000315">
    <property type="entry name" value="Znf_B-box"/>
</dbReference>
<keyword evidence="4 6" id="KW-0863">Zinc-finger</keyword>
<sequence length="1040" mass="115067">MAKRMNPGSPGAGGSNVPSTGEQLPETINDVFRCFICMEKLKDAHLCPSCSKLCCFQCISRWLNERPNSCPYCRATLHVSDLVNCRWYEEVASHIENLQQICQNIKVSSSGRRDQCATHKEKLSVFCKPCKQCICASCALWKHSGHTFKQLDLVYETHLAQVKEEQQQLKSRLLELISLVQNVEQNVETVRNAKDERVSEIRTAVNLMVGRLDSQLKGKLLTLMRQKNSLNQETEQLEQLLHEIEHQLSTCSKSQLIMKSADLLNMINQVRTKPIASYVTTTTVPADFVSEIVPAYETGVFIMQNFTKLQKKAEPVYSSPLYVNGLCWRLKVYPGGNGAVRKEYLSVFLELTVGYPETSKYEYRVQMIHQNSAKIIQREFVSDFEVGECWGYNRFFRLDLLADEGYLNSHDSLELRYQVRPSTFFQKSRDQQWYINNLLRTQTLQLAEIKVLNERIERLIEAAAATASSSVGKEVQARKSRSVSDASTSYSSRKPDIISTVQIGSSSTAKNTAMLGDAVKQKTSNAAGGNNTVTNLNNNNDCQPATDDFSALLSSFNMHSYVSHVNVQPSPTVSSESGSKVAVGASSGTNERFKNSNLSISYSSPNLLSNNSTSSIESDDDFTSEHTELNGNPRRRTATETQVLFDDTSSIDENEIDTEEVLSGENDVEYAELSMTQRMPSKVSQTSNGNGRSSGTTTSERPSNDHIALDEELMLLTLFNDSPAANPTMAESGVLLNNQTSRPSLRQPIISASVLESLLEPPRLNATPLTVSNPESVVSNNASSSTRSAISNGLQNIQTSLDCFDRVFNDLQLMENASIGITPSVANIAKATIVTCRNPEENPTIPEDANSPDMQMIQSGQDYDLTSAARNRKRDRDWDKRYLNQPNIGHTTLDWGNSPPVDLDGAHCSVSSVPSSSKNWIGVLNLDSKSNPSTSKDLRNDVNFWTNVFFPSSASADHDYVPSSAAATSLVVAGPSGGGSSFGSQLDGVRASVNYLNKLKNIKTTLNRSRDMYNPLIQTDKDTRGRSQNNDDKNDSLSDD</sequence>
<dbReference type="SUPFAM" id="SSF57845">
    <property type="entry name" value="B-box zinc-binding domain"/>
    <property type="match status" value="1"/>
</dbReference>
<feature type="compositionally biased region" description="Polar residues" evidence="8">
    <location>
        <begin position="674"/>
        <end position="701"/>
    </location>
</feature>
<dbReference type="InterPro" id="IPR001841">
    <property type="entry name" value="Znf_RING"/>
</dbReference>
<feature type="region of interest" description="Disordered" evidence="8">
    <location>
        <begin position="1010"/>
        <end position="1040"/>
    </location>
</feature>
<dbReference type="SUPFAM" id="SSF57850">
    <property type="entry name" value="RING/U-box"/>
    <property type="match status" value="1"/>
</dbReference>
<reference evidence="12" key="1">
    <citation type="submission" date="2021-05" db="EMBL/GenBank/DDBJ databases">
        <authorList>
            <person name="Alioto T."/>
            <person name="Alioto T."/>
            <person name="Gomez Garrido J."/>
        </authorList>
    </citation>
    <scope>NUCLEOTIDE SEQUENCE</scope>
</reference>
<feature type="region of interest" description="Disordered" evidence="8">
    <location>
        <begin position="1"/>
        <end position="22"/>
    </location>
</feature>
<evidence type="ECO:0000256" key="7">
    <source>
        <dbReference type="SAM" id="Coils"/>
    </source>
</evidence>
<keyword evidence="5" id="KW-0862">Zinc</keyword>
<dbReference type="Gene3D" id="2.60.210.10">
    <property type="entry name" value="Apoptosis, Tumor Necrosis Factor Receptor Associated Protein 2, Chain A"/>
    <property type="match status" value="1"/>
</dbReference>
<proteinExistence type="predicted"/>
<evidence type="ECO:0000256" key="6">
    <source>
        <dbReference type="PROSITE-ProRule" id="PRU00024"/>
    </source>
</evidence>
<dbReference type="CDD" id="cd19779">
    <property type="entry name" value="Bbox2_TRIM37_C-VIII"/>
    <property type="match status" value="1"/>
</dbReference>
<dbReference type="GO" id="GO:0061630">
    <property type="term" value="F:ubiquitin protein ligase activity"/>
    <property type="evidence" value="ECO:0007669"/>
    <property type="project" value="TreeGrafter"/>
</dbReference>
<dbReference type="SMART" id="SM00502">
    <property type="entry name" value="BBC"/>
    <property type="match status" value="1"/>
</dbReference>
<feature type="compositionally biased region" description="Low complexity" evidence="8">
    <location>
        <begin position="573"/>
        <end position="588"/>
    </location>
</feature>
<feature type="region of interest" description="Disordered" evidence="8">
    <location>
        <begin position="567"/>
        <end position="704"/>
    </location>
</feature>
<dbReference type="InterPro" id="IPR037299">
    <property type="entry name" value="TRIM37_MATH"/>
</dbReference>
<evidence type="ECO:0000256" key="2">
    <source>
        <dbReference type="ARBA" id="ARBA00022490"/>
    </source>
</evidence>
<dbReference type="AlphaFoldDB" id="A0A8D8DDF2"/>
<dbReference type="InterPro" id="IPR053003">
    <property type="entry name" value="TRIM_RBCC_E3_ubiq-ligases"/>
</dbReference>
<dbReference type="GO" id="GO:0031625">
    <property type="term" value="F:ubiquitin protein ligase binding"/>
    <property type="evidence" value="ECO:0007669"/>
    <property type="project" value="TreeGrafter"/>
</dbReference>
<evidence type="ECO:0000256" key="3">
    <source>
        <dbReference type="ARBA" id="ARBA00022723"/>
    </source>
</evidence>
<dbReference type="PROSITE" id="PS50144">
    <property type="entry name" value="MATH"/>
    <property type="match status" value="1"/>
</dbReference>
<dbReference type="InterPro" id="IPR003649">
    <property type="entry name" value="Bbox_C"/>
</dbReference>
<dbReference type="GO" id="GO:0051865">
    <property type="term" value="P:protein autoubiquitination"/>
    <property type="evidence" value="ECO:0007669"/>
    <property type="project" value="TreeGrafter"/>
</dbReference>
<feature type="domain" description="MATH" evidence="11">
    <location>
        <begin position="296"/>
        <end position="419"/>
    </location>
</feature>
<dbReference type="PROSITE" id="PS50119">
    <property type="entry name" value="ZF_BBOX"/>
    <property type="match status" value="1"/>
</dbReference>
<accession>A0A8D8DDF2</accession>
<dbReference type="Gene3D" id="3.30.40.10">
    <property type="entry name" value="Zinc/RING finger domain, C3HC4 (zinc finger)"/>
    <property type="match status" value="1"/>
</dbReference>
<evidence type="ECO:0000256" key="8">
    <source>
        <dbReference type="SAM" id="MobiDB-lite"/>
    </source>
</evidence>
<dbReference type="InterPro" id="IPR008974">
    <property type="entry name" value="TRAF-like"/>
</dbReference>
<evidence type="ECO:0000256" key="1">
    <source>
        <dbReference type="ARBA" id="ARBA00004496"/>
    </source>
</evidence>